<reference evidence="1" key="1">
    <citation type="submission" date="2021-02" db="EMBL/GenBank/DDBJ databases">
        <authorList>
            <person name="Nowell W R."/>
        </authorList>
    </citation>
    <scope>NUCLEOTIDE SEQUENCE</scope>
</reference>
<evidence type="ECO:0000313" key="1">
    <source>
        <dbReference type="EMBL" id="CAF1083592.1"/>
    </source>
</evidence>
<dbReference type="AlphaFoldDB" id="A0A814MUG1"/>
<dbReference type="EMBL" id="CAJOAZ010000484">
    <property type="protein sequence ID" value="CAF3659836.1"/>
    <property type="molecule type" value="Genomic_DNA"/>
</dbReference>
<proteinExistence type="predicted"/>
<dbReference type="Proteomes" id="UP000663844">
    <property type="component" value="Unassembled WGS sequence"/>
</dbReference>
<dbReference type="EMBL" id="CAJNOG010000215">
    <property type="protein sequence ID" value="CAF1083592.1"/>
    <property type="molecule type" value="Genomic_DNA"/>
</dbReference>
<organism evidence="1 3">
    <name type="scientific">Adineta steineri</name>
    <dbReference type="NCBI Taxonomy" id="433720"/>
    <lineage>
        <taxon>Eukaryota</taxon>
        <taxon>Metazoa</taxon>
        <taxon>Spiralia</taxon>
        <taxon>Gnathifera</taxon>
        <taxon>Rotifera</taxon>
        <taxon>Eurotatoria</taxon>
        <taxon>Bdelloidea</taxon>
        <taxon>Adinetida</taxon>
        <taxon>Adinetidae</taxon>
        <taxon>Adineta</taxon>
    </lineage>
</organism>
<evidence type="ECO:0000313" key="3">
    <source>
        <dbReference type="Proteomes" id="UP000663845"/>
    </source>
</evidence>
<name>A0A814MUG1_9BILA</name>
<protein>
    <submittedName>
        <fullName evidence="1">Uncharacterized protein</fullName>
    </submittedName>
</protein>
<accession>A0A814MUG1</accession>
<dbReference type="Proteomes" id="UP000663845">
    <property type="component" value="Unassembled WGS sequence"/>
</dbReference>
<gene>
    <name evidence="1" type="ORF">JYZ213_LOCUS20431</name>
    <name evidence="2" type="ORF">OXD698_LOCUS9525</name>
</gene>
<sequence length="136" mass="16294">MEEKNESKRVLRSTTIEEETKFPKAMIIPKIILSEYGNNMLRYVFHLVLSVKQYRTLLRLLTRLKEDLSDFTTNSIIILFKYLKKLGFVYRKTALVKVILDSTYFIAERARYFYRLNVLEEEEEEEGALVYYQDES</sequence>
<comment type="caution">
    <text evidence="1">The sequence shown here is derived from an EMBL/GenBank/DDBJ whole genome shotgun (WGS) entry which is preliminary data.</text>
</comment>
<evidence type="ECO:0000313" key="2">
    <source>
        <dbReference type="EMBL" id="CAF3659836.1"/>
    </source>
</evidence>